<dbReference type="Proteomes" id="UP000294480">
    <property type="component" value="Unassembled WGS sequence"/>
</dbReference>
<reference evidence="2 3" key="1">
    <citation type="submission" date="2019-03" db="EMBL/GenBank/DDBJ databases">
        <title>Genomic Encyclopedia of Type Strains, Phase IV (KMG-IV): sequencing the most valuable type-strain genomes for metagenomic binning, comparative biology and taxonomic classification.</title>
        <authorList>
            <person name="Goeker M."/>
        </authorList>
    </citation>
    <scope>NUCLEOTIDE SEQUENCE [LARGE SCALE GENOMIC DNA]</scope>
    <source>
        <strain evidence="2 3">DSM 102852</strain>
    </source>
</reference>
<dbReference type="GO" id="GO:0005886">
    <property type="term" value="C:plasma membrane"/>
    <property type="evidence" value="ECO:0007669"/>
    <property type="project" value="TreeGrafter"/>
</dbReference>
<gene>
    <name evidence="2" type="ORF">DFR44_103100</name>
</gene>
<evidence type="ECO:0000256" key="1">
    <source>
        <dbReference type="SAM" id="Phobius"/>
    </source>
</evidence>
<dbReference type="OrthoDB" id="9812349at2"/>
<feature type="transmembrane region" description="Helical" evidence="1">
    <location>
        <begin position="51"/>
        <end position="71"/>
    </location>
</feature>
<dbReference type="PANTHER" id="PTHR34980">
    <property type="entry name" value="INNER MEMBRANE PROTEIN-RELATED-RELATED"/>
    <property type="match status" value="1"/>
</dbReference>
<organism evidence="2 3">
    <name type="scientific">Hydromonas duriensis</name>
    <dbReference type="NCBI Taxonomy" id="1527608"/>
    <lineage>
        <taxon>Bacteria</taxon>
        <taxon>Pseudomonadati</taxon>
        <taxon>Pseudomonadota</taxon>
        <taxon>Betaproteobacteria</taxon>
        <taxon>Burkholderiales</taxon>
        <taxon>Burkholderiaceae</taxon>
        <taxon>Hydromonas</taxon>
    </lineage>
</organism>
<dbReference type="EMBL" id="SNZE01000003">
    <property type="protein sequence ID" value="TDR32587.1"/>
    <property type="molecule type" value="Genomic_DNA"/>
</dbReference>
<dbReference type="AlphaFoldDB" id="A0A4R6YAJ1"/>
<dbReference type="PANTHER" id="PTHR34980:SF2">
    <property type="entry name" value="INNER MEMBRANE PROTEIN YHAH-RELATED"/>
    <property type="match status" value="1"/>
</dbReference>
<proteinExistence type="predicted"/>
<keyword evidence="1" id="KW-1133">Transmembrane helix</keyword>
<keyword evidence="1" id="KW-0472">Membrane</keyword>
<dbReference type="InterPro" id="IPR008523">
    <property type="entry name" value="DUF805"/>
</dbReference>
<keyword evidence="1" id="KW-0812">Transmembrane</keyword>
<comment type="caution">
    <text evidence="2">The sequence shown here is derived from an EMBL/GenBank/DDBJ whole genome shotgun (WGS) entry which is preliminary data.</text>
</comment>
<sequence length="123" mass="14051">MNWYLDVLKKYAQFSGRARRKEYWYFTLFNFIISIALGIIDIRFGSFSSEVGVGLLEGFYALAVLSPNIAVSVRRLHDTERSGWWLLIALIPIVGAIVLLVFMTQDSNPGQNRYGENPKKLAF</sequence>
<name>A0A4R6YAJ1_9BURK</name>
<protein>
    <submittedName>
        <fullName evidence="2">Uncharacterized membrane protein YhaH (DUF805 family)</fullName>
    </submittedName>
</protein>
<evidence type="ECO:0000313" key="2">
    <source>
        <dbReference type="EMBL" id="TDR32587.1"/>
    </source>
</evidence>
<keyword evidence="3" id="KW-1185">Reference proteome</keyword>
<dbReference type="Pfam" id="PF05656">
    <property type="entry name" value="DUF805"/>
    <property type="match status" value="1"/>
</dbReference>
<evidence type="ECO:0000313" key="3">
    <source>
        <dbReference type="Proteomes" id="UP000294480"/>
    </source>
</evidence>
<feature type="transmembrane region" description="Helical" evidence="1">
    <location>
        <begin position="23"/>
        <end position="45"/>
    </location>
</feature>
<feature type="transmembrane region" description="Helical" evidence="1">
    <location>
        <begin position="83"/>
        <end position="103"/>
    </location>
</feature>
<accession>A0A4R6YAJ1</accession>